<dbReference type="SMART" id="SM00862">
    <property type="entry name" value="Trans_reg_C"/>
    <property type="match status" value="1"/>
</dbReference>
<reference evidence="5" key="2">
    <citation type="submission" date="2020-09" db="EMBL/GenBank/DDBJ databases">
        <authorList>
            <person name="Sun Q."/>
            <person name="Zhou Y."/>
        </authorList>
    </citation>
    <scope>NUCLEOTIDE SEQUENCE</scope>
    <source>
        <strain evidence="5">CGMCC 4.7430</strain>
    </source>
</reference>
<dbReference type="SUPFAM" id="SSF48452">
    <property type="entry name" value="TPR-like"/>
    <property type="match status" value="3"/>
</dbReference>
<dbReference type="SUPFAM" id="SSF46894">
    <property type="entry name" value="C-terminal effector domain of the bipartite response regulators"/>
    <property type="match status" value="1"/>
</dbReference>
<evidence type="ECO:0000256" key="2">
    <source>
        <dbReference type="ARBA" id="ARBA00023125"/>
    </source>
</evidence>
<dbReference type="InterPro" id="IPR058852">
    <property type="entry name" value="HTH_77"/>
</dbReference>
<dbReference type="SMART" id="SM01043">
    <property type="entry name" value="BTAD"/>
    <property type="match status" value="1"/>
</dbReference>
<evidence type="ECO:0000313" key="5">
    <source>
        <dbReference type="EMBL" id="GGP03830.1"/>
    </source>
</evidence>
<dbReference type="PRINTS" id="PR00364">
    <property type="entry name" value="DISEASERSIST"/>
</dbReference>
<dbReference type="Gene3D" id="1.25.40.10">
    <property type="entry name" value="Tetratricopeptide repeat domain"/>
    <property type="match status" value="3"/>
</dbReference>
<dbReference type="GO" id="GO:0006355">
    <property type="term" value="P:regulation of DNA-templated transcription"/>
    <property type="evidence" value="ECO:0007669"/>
    <property type="project" value="InterPro"/>
</dbReference>
<protein>
    <submittedName>
        <fullName evidence="5">SARP family transcriptional regulator</fullName>
    </submittedName>
</protein>
<dbReference type="Proteomes" id="UP000660745">
    <property type="component" value="Unassembled WGS sequence"/>
</dbReference>
<proteinExistence type="inferred from homology"/>
<dbReference type="InterPro" id="IPR005158">
    <property type="entry name" value="BTAD"/>
</dbReference>
<reference evidence="5" key="1">
    <citation type="journal article" date="2014" name="Int. J. Syst. Evol. Microbiol.">
        <title>Complete genome sequence of Corynebacterium casei LMG S-19264T (=DSM 44701T), isolated from a smear-ripened cheese.</title>
        <authorList>
            <consortium name="US DOE Joint Genome Institute (JGI-PGF)"/>
            <person name="Walter F."/>
            <person name="Albersmeier A."/>
            <person name="Kalinowski J."/>
            <person name="Ruckert C."/>
        </authorList>
    </citation>
    <scope>NUCLEOTIDE SEQUENCE</scope>
    <source>
        <strain evidence="5">CGMCC 4.7430</strain>
    </source>
</reference>
<evidence type="ECO:0000256" key="1">
    <source>
        <dbReference type="ARBA" id="ARBA00005820"/>
    </source>
</evidence>
<dbReference type="InterPro" id="IPR016032">
    <property type="entry name" value="Sig_transdc_resp-reg_C-effctor"/>
</dbReference>
<dbReference type="Pfam" id="PF13424">
    <property type="entry name" value="TPR_12"/>
    <property type="match status" value="1"/>
</dbReference>
<dbReference type="PANTHER" id="PTHR47691:SF3">
    <property type="entry name" value="HTH-TYPE TRANSCRIPTIONAL REGULATOR RV0890C-RELATED"/>
    <property type="match status" value="1"/>
</dbReference>
<keyword evidence="6" id="KW-1185">Reference proteome</keyword>
<comment type="similarity">
    <text evidence="1">Belongs to the AfsR/DnrI/RedD regulatory family.</text>
</comment>
<dbReference type="EMBL" id="BMNK01000002">
    <property type="protein sequence ID" value="GGP03830.1"/>
    <property type="molecule type" value="Genomic_DNA"/>
</dbReference>
<dbReference type="Gene3D" id="1.10.10.10">
    <property type="entry name" value="Winged helix-like DNA-binding domain superfamily/Winged helix DNA-binding domain"/>
    <property type="match status" value="1"/>
</dbReference>
<comment type="caution">
    <text evidence="5">The sequence shown here is derived from an EMBL/GenBank/DDBJ whole genome shotgun (WGS) entry which is preliminary data.</text>
</comment>
<dbReference type="AlphaFoldDB" id="A0A918A2W1"/>
<dbReference type="Pfam" id="PF25872">
    <property type="entry name" value="HTH_77"/>
    <property type="match status" value="1"/>
</dbReference>
<dbReference type="InterPro" id="IPR011990">
    <property type="entry name" value="TPR-like_helical_dom_sf"/>
</dbReference>
<dbReference type="RefSeq" id="WP_189137870.1">
    <property type="nucleotide sequence ID" value="NZ_BMNK01000002.1"/>
</dbReference>
<dbReference type="InterPro" id="IPR036388">
    <property type="entry name" value="WH-like_DNA-bd_sf"/>
</dbReference>
<dbReference type="SUPFAM" id="SSF52540">
    <property type="entry name" value="P-loop containing nucleoside triphosphate hydrolases"/>
    <property type="match status" value="1"/>
</dbReference>
<feature type="domain" description="OmpR/PhoB-type" evidence="4">
    <location>
        <begin position="1"/>
        <end position="91"/>
    </location>
</feature>
<evidence type="ECO:0000256" key="3">
    <source>
        <dbReference type="PROSITE-ProRule" id="PRU01091"/>
    </source>
</evidence>
<dbReference type="Pfam" id="PF03704">
    <property type="entry name" value="BTAD"/>
    <property type="match status" value="1"/>
</dbReference>
<dbReference type="CDD" id="cd15831">
    <property type="entry name" value="BTAD"/>
    <property type="match status" value="1"/>
</dbReference>
<feature type="DNA-binding region" description="OmpR/PhoB-type" evidence="3">
    <location>
        <begin position="1"/>
        <end position="91"/>
    </location>
</feature>
<gene>
    <name evidence="5" type="ORF">GCM10012278_16690</name>
</gene>
<dbReference type="InterPro" id="IPR027417">
    <property type="entry name" value="P-loop_NTPase"/>
</dbReference>
<evidence type="ECO:0000259" key="4">
    <source>
        <dbReference type="PROSITE" id="PS51755"/>
    </source>
</evidence>
<dbReference type="InterPro" id="IPR001867">
    <property type="entry name" value="OmpR/PhoB-type_DNA-bd"/>
</dbReference>
<evidence type="ECO:0000313" key="6">
    <source>
        <dbReference type="Proteomes" id="UP000660745"/>
    </source>
</evidence>
<accession>A0A918A2W1</accession>
<sequence length="1048" mass="113485">MRFGVLGPLRVWTAEGEDVAIGEAKVRVLLADLLAHAGHPVPVHRLVGDLWGEELPANPAAALHTKVSRLRGSLGAAGLVVKQPGGYLLRAEPETVDAGRFEALAGRARRSEDPRERARLLGEALALWRGPAFDGFAEEPFARSAAARLEEERLLVLEERALARLALGEHAEVAAELAGLVTRHPLRERLHGVRMRALYAAGRQSEALAGYLDLRDRLVTELGVDPSPELSELYEAILRQDRGLTPTTRRDNLPAQVTDLIGRDDDVKGVRSSVAGGRLVTLTGPGGVGKTRLAVEAATGMIGDFADGVRLVELASLDPRGGPDALAGLVMRALDIRDDAPGPLTPAEPLDPPDRLAAALAVKRLLLVLDNCEHLIADVAELAAHLLRSAPGLSLLTTSRERLGLPGEVVLPVTPLALPSAVRLFVTRAAATAPGFAPAPQDEPVVTEICRRLDGLPLALELAATRVGVLGVRELAARLDDRFRLLGNGQRGVPSRQRTLRAVIDWSWELLEEQERVVLRRLAVHVGGCTLQAAEEICGGDGIDVLDALGRLVDRSLVTVTDGPRYRLLESVAEYCRERLSEAGEDDLVRGRHVRHYVRLAERAELRGRGQSDWLSRLDAEAGNLRRAVRHAPRSRALSLVNALTWYWVLRGRLDEARSALETVCGRVDEPWPPLEDEAEGVRGLLAEARVWQVGVELLRGHGHDRRTRIERALAAYRELEDPSGLARARWFLGYAGYGTAELALGEGLLARALDGFRALDDRWGEAAALCALANTALARGELASARERAERSAALFTELGDHWGISQTSYPLGVLAEIRGDYPEAARLLREGLRMAEELGLWSEVSDRLTALGRIALLVGDFDGGRALHERAVRLAAEQAFTPGERYAQIGLALGARRQGLLEEAERHLREVLDWFREYDHYGATALLMAELGFVAELRGEAAEARRLHAEGFEEARVFGDPRGLALALEGLAGAEALAGAARKTAVLLGAADRARRSTGAPLPPGERGDVDRIEAAARRDLGEDAFTEAFDLGARMSPEEAYAFAG</sequence>
<dbReference type="PROSITE" id="PS51755">
    <property type="entry name" value="OMPR_PHOB"/>
    <property type="match status" value="1"/>
</dbReference>
<dbReference type="PANTHER" id="PTHR47691">
    <property type="entry name" value="REGULATOR-RELATED"/>
    <property type="match status" value="1"/>
</dbReference>
<organism evidence="5 6">
    <name type="scientific">Nonomuraea glycinis</name>
    <dbReference type="NCBI Taxonomy" id="2047744"/>
    <lineage>
        <taxon>Bacteria</taxon>
        <taxon>Bacillati</taxon>
        <taxon>Actinomycetota</taxon>
        <taxon>Actinomycetes</taxon>
        <taxon>Streptosporangiales</taxon>
        <taxon>Streptosporangiaceae</taxon>
        <taxon>Nonomuraea</taxon>
    </lineage>
</organism>
<name>A0A918A2W1_9ACTN</name>
<dbReference type="GO" id="GO:0003677">
    <property type="term" value="F:DNA binding"/>
    <property type="evidence" value="ECO:0007669"/>
    <property type="project" value="UniProtKB-UniRule"/>
</dbReference>
<dbReference type="GO" id="GO:0000160">
    <property type="term" value="P:phosphorelay signal transduction system"/>
    <property type="evidence" value="ECO:0007669"/>
    <property type="project" value="InterPro"/>
</dbReference>
<keyword evidence="2 3" id="KW-0238">DNA-binding</keyword>